<feature type="domain" description="2TM" evidence="2">
    <location>
        <begin position="14"/>
        <end position="91"/>
    </location>
</feature>
<dbReference type="Proteomes" id="UP000182124">
    <property type="component" value="Unassembled WGS sequence"/>
</dbReference>
<feature type="transmembrane region" description="Helical" evidence="1">
    <location>
        <begin position="24"/>
        <end position="45"/>
    </location>
</feature>
<dbReference type="STRING" id="329186.SAMN02927925_01685"/>
<protein>
    <submittedName>
        <fullName evidence="3">2TM domain-containing protein</fullName>
    </submittedName>
</protein>
<sequence>MERNYTEEERYNLAKKRVQEVKGFYGNLTAYIVVNIFLVVVNLMTSPEHLWFYWPMLGWGIGVLFHGLRVFNRMPFLGKDWEERKLKEFMEEEERRKNQFKQ</sequence>
<evidence type="ECO:0000259" key="2">
    <source>
        <dbReference type="Pfam" id="PF13239"/>
    </source>
</evidence>
<dbReference type="InterPro" id="IPR025698">
    <property type="entry name" value="2TM_dom"/>
</dbReference>
<dbReference type="RefSeq" id="WP_023577027.1">
    <property type="nucleotide sequence ID" value="NZ_CBCSBQ010000002.1"/>
</dbReference>
<evidence type="ECO:0000256" key="1">
    <source>
        <dbReference type="SAM" id="Phobius"/>
    </source>
</evidence>
<evidence type="ECO:0000313" key="3">
    <source>
        <dbReference type="EMBL" id="SCX11026.1"/>
    </source>
</evidence>
<keyword evidence="1" id="KW-0812">Transmembrane</keyword>
<dbReference type="Pfam" id="PF13239">
    <property type="entry name" value="2TM"/>
    <property type="match status" value="1"/>
</dbReference>
<feature type="transmembrane region" description="Helical" evidence="1">
    <location>
        <begin position="51"/>
        <end position="71"/>
    </location>
</feature>
<name>A0A1G4VS17_9FLAO</name>
<keyword evidence="1" id="KW-1133">Transmembrane helix</keyword>
<reference evidence="3 4" key="1">
    <citation type="submission" date="2016-10" db="EMBL/GenBank/DDBJ databases">
        <authorList>
            <person name="de Groot N.N."/>
        </authorList>
    </citation>
    <scope>NUCLEOTIDE SEQUENCE [LARGE SCALE GENOMIC DNA]</scope>
    <source>
        <strain evidence="3 4">CGMCC 1.3801</strain>
    </source>
</reference>
<organism evidence="3 4">
    <name type="scientific">Flavobacterium saliperosum</name>
    <dbReference type="NCBI Taxonomy" id="329186"/>
    <lineage>
        <taxon>Bacteria</taxon>
        <taxon>Pseudomonadati</taxon>
        <taxon>Bacteroidota</taxon>
        <taxon>Flavobacteriia</taxon>
        <taxon>Flavobacteriales</taxon>
        <taxon>Flavobacteriaceae</taxon>
        <taxon>Flavobacterium</taxon>
    </lineage>
</organism>
<proteinExistence type="predicted"/>
<dbReference type="AlphaFoldDB" id="A0A1G4VS17"/>
<dbReference type="eggNOG" id="COG2972">
    <property type="taxonomic scope" value="Bacteria"/>
</dbReference>
<keyword evidence="1" id="KW-0472">Membrane</keyword>
<accession>A0A1G4VS17</accession>
<evidence type="ECO:0000313" key="4">
    <source>
        <dbReference type="Proteomes" id="UP000182124"/>
    </source>
</evidence>
<gene>
    <name evidence="3" type="ORF">SAMN02927925_01685</name>
</gene>
<dbReference type="EMBL" id="FMTY01000003">
    <property type="protein sequence ID" value="SCX11026.1"/>
    <property type="molecule type" value="Genomic_DNA"/>
</dbReference>